<feature type="compositionally biased region" description="Low complexity" evidence="3">
    <location>
        <begin position="645"/>
        <end position="658"/>
    </location>
</feature>
<dbReference type="Pfam" id="PF14723">
    <property type="entry name" value="SSFA2_C"/>
    <property type="match status" value="1"/>
</dbReference>
<feature type="compositionally biased region" description="Polar residues" evidence="3">
    <location>
        <begin position="249"/>
        <end position="259"/>
    </location>
</feature>
<evidence type="ECO:0000259" key="4">
    <source>
        <dbReference type="SMART" id="SM01257"/>
    </source>
</evidence>
<feature type="compositionally biased region" description="Acidic residues" evidence="3">
    <location>
        <begin position="585"/>
        <end position="611"/>
    </location>
</feature>
<evidence type="ECO:0000256" key="2">
    <source>
        <dbReference type="SAM" id="Coils"/>
    </source>
</evidence>
<dbReference type="PANTHER" id="PTHR17469:SF11">
    <property type="entry name" value="PROTEIN ITPRID2"/>
    <property type="match status" value="1"/>
</dbReference>
<dbReference type="EMBL" id="JAFIRN010000003">
    <property type="protein sequence ID" value="KAG5852583.1"/>
    <property type="molecule type" value="Genomic_DNA"/>
</dbReference>
<feature type="region of interest" description="Disordered" evidence="3">
    <location>
        <begin position="509"/>
        <end position="615"/>
    </location>
</feature>
<protein>
    <recommendedName>
        <fullName evidence="4">ITPR-interacting domain-containing protein</fullName>
    </recommendedName>
</protein>
<feature type="region of interest" description="Disordered" evidence="3">
    <location>
        <begin position="863"/>
        <end position="883"/>
    </location>
</feature>
<feature type="region of interest" description="Disordered" evidence="3">
    <location>
        <begin position="1206"/>
        <end position="1242"/>
    </location>
</feature>
<evidence type="ECO:0000313" key="6">
    <source>
        <dbReference type="Proteomes" id="UP001044222"/>
    </source>
</evidence>
<feature type="compositionally biased region" description="Basic and acidic residues" evidence="3">
    <location>
        <begin position="303"/>
        <end position="326"/>
    </location>
</feature>
<comment type="caution">
    <text evidence="5">The sequence shown here is derived from an EMBL/GenBank/DDBJ whole genome shotgun (WGS) entry which is preliminary data.</text>
</comment>
<feature type="compositionally biased region" description="Polar residues" evidence="3">
    <location>
        <begin position="868"/>
        <end position="883"/>
    </location>
</feature>
<feature type="region of interest" description="Disordered" evidence="3">
    <location>
        <begin position="1"/>
        <end position="57"/>
    </location>
</feature>
<gene>
    <name evidence="5" type="ORF">ANANG_G00064010</name>
</gene>
<dbReference type="InterPro" id="IPR029325">
    <property type="entry name" value="ITPR-bd"/>
</dbReference>
<feature type="coiled-coil region" evidence="2">
    <location>
        <begin position="1123"/>
        <end position="1154"/>
    </location>
</feature>
<organism evidence="5 6">
    <name type="scientific">Anguilla anguilla</name>
    <name type="common">European freshwater eel</name>
    <name type="synonym">Muraena anguilla</name>
    <dbReference type="NCBI Taxonomy" id="7936"/>
    <lineage>
        <taxon>Eukaryota</taxon>
        <taxon>Metazoa</taxon>
        <taxon>Chordata</taxon>
        <taxon>Craniata</taxon>
        <taxon>Vertebrata</taxon>
        <taxon>Euteleostomi</taxon>
        <taxon>Actinopterygii</taxon>
        <taxon>Neopterygii</taxon>
        <taxon>Teleostei</taxon>
        <taxon>Anguilliformes</taxon>
        <taxon>Anguillidae</taxon>
        <taxon>Anguilla</taxon>
    </lineage>
</organism>
<evidence type="ECO:0000256" key="1">
    <source>
        <dbReference type="ARBA" id="ARBA00023054"/>
    </source>
</evidence>
<feature type="region of interest" description="Disordered" evidence="3">
    <location>
        <begin position="249"/>
        <end position="275"/>
    </location>
</feature>
<reference evidence="5" key="1">
    <citation type="submission" date="2021-01" db="EMBL/GenBank/DDBJ databases">
        <title>A chromosome-scale assembly of European eel, Anguilla anguilla.</title>
        <authorList>
            <person name="Henkel C."/>
            <person name="Jong-Raadsen S.A."/>
            <person name="Dufour S."/>
            <person name="Weltzien F.-A."/>
            <person name="Palstra A.P."/>
            <person name="Pelster B."/>
            <person name="Spaink H.P."/>
            <person name="Van Den Thillart G.E."/>
            <person name="Jansen H."/>
            <person name="Zahm M."/>
            <person name="Klopp C."/>
            <person name="Cedric C."/>
            <person name="Louis A."/>
            <person name="Berthelot C."/>
            <person name="Parey E."/>
            <person name="Roest Crollius H."/>
            <person name="Montfort J."/>
            <person name="Robinson-Rechavi M."/>
            <person name="Bucao C."/>
            <person name="Bouchez O."/>
            <person name="Gislard M."/>
            <person name="Lluch J."/>
            <person name="Milhes M."/>
            <person name="Lampietro C."/>
            <person name="Lopez Roques C."/>
            <person name="Donnadieu C."/>
            <person name="Braasch I."/>
            <person name="Desvignes T."/>
            <person name="Postlethwait J."/>
            <person name="Bobe J."/>
            <person name="Guiguen Y."/>
            <person name="Dirks R."/>
        </authorList>
    </citation>
    <scope>NUCLEOTIDE SEQUENCE</scope>
    <source>
        <strain evidence="5">Tag_6206</strain>
        <tissue evidence="5">Liver</tissue>
    </source>
</reference>
<feature type="compositionally biased region" description="Low complexity" evidence="3">
    <location>
        <begin position="1208"/>
        <end position="1226"/>
    </location>
</feature>
<keyword evidence="6" id="KW-1185">Reference proteome</keyword>
<dbReference type="InterPro" id="IPR043444">
    <property type="entry name" value="TESPA1-like"/>
</dbReference>
<feature type="region of interest" description="Disordered" evidence="3">
    <location>
        <begin position="1254"/>
        <end position="1273"/>
    </location>
</feature>
<keyword evidence="1 2" id="KW-0175">Coiled coil</keyword>
<feature type="region of interest" description="Disordered" evidence="3">
    <location>
        <begin position="133"/>
        <end position="153"/>
    </location>
</feature>
<feature type="compositionally biased region" description="Low complexity" evidence="3">
    <location>
        <begin position="1254"/>
        <end position="1263"/>
    </location>
</feature>
<dbReference type="PANTHER" id="PTHR17469">
    <property type="entry name" value="SPERM SPECIFIC ANTIGEN 2-RELATED"/>
    <property type="match status" value="1"/>
</dbReference>
<feature type="region of interest" description="Disordered" evidence="3">
    <location>
        <begin position="288"/>
        <end position="495"/>
    </location>
</feature>
<feature type="compositionally biased region" description="Basic and acidic residues" evidence="3">
    <location>
        <begin position="524"/>
        <end position="533"/>
    </location>
</feature>
<sequence>MEQCGSAGRGHPWKAATMKRKAWALSRGSWQASESQDGHAEGQPPQEPGAHKVPLAEEPGRIPNKIASWLKECRTPLGASLDEQSNTPTKGTVKNTCSFEDDLSLGAEANHLRAGGTPSEMQHLGMLAKEKRTQFQQKGRSMNSTGSGKSNTTVSSVSELLDLYEEDPEEILYNLGFGREEPDIASKIPSRFFNSMSHARGIDIKVYLGAQLQRLELENPNYALTSRFRQIEVLTTVANAFSSLYSQVSGTPVQKIGSTETEHKEPPPLNRNNSALNAAKILKKTFTRRNLHASVDGGPSAHPEAERGKGPGESGHEQSPRTKDLHSLATVTEAEESRLGPTGVMPADPPNGDLPNGDKEEDEEPNSNPAKDSSLSADPDTDRGKEQAVTSTPAKEPPTHRPHPCISHLLSQAKDSFEMEEVQSNEGEGPAGISSSSKDGNELLQRMASQHSDSSGFAEDPSTDGSANHLKVQESSDSCDSETTVTSNAGELSTPLAVDHPIFHKFPGEEEGLTAFGSDSAPMLDHHAFQKPEGEEEGQTAAGPDSSGELNTDLLSGNQSQPKGEEEEVLVEEKEVVQENVAEEKADEENVVEEVVEEKVVEEDVGEEEVAEEKVVEQEIVEEEEVKEVIPEYIPHPTHVHKPVEPSSSEGPGSPAEPLAQTSSTTEPGPEDTQDRPHVAPCWPPQAAPACEEHGALVWARVRDLQMGRDRYPLRRSSSLPTPLLSPSRVVSSVKIQLRPGSARHCTPPSYSYRYTPEDEGEDGTGSIAEKEEEEEDEEGAPCRSTLVINATPKAREVPEELRAEDIPPSRMPPYPLHIPAHLTRSSCSLHSTPPDWLERPLCDLPRSWSTCSMPALSAHSAPYGSPFSHSHSAPYSSTLSHPQSATYGLPVGHLHSAPYGSPLGQTHSAPYSSPLGQTHSAPYSWPLGHPHNAPYGPPLGHSHSAPYSLPLSHPHNAPYGPPLGQPHRAPYSSPLGHPHNAPHHYGIPQSNRCNSPFSSPYVAPCSSNCCPAYPAPCGPVAPLRLAHPPSSTEMQLKRVLHDVRSAVQNLAQGSSRSEDMVNPLFNPHRAVQPLYEDTIQELQVIKRNLNVFRTQMMDLELALLRQQDMVYQHLTEEDRQEAEHLQSLRTAVRQELQELELQLEDRLLFLDEQLRASHYRHPVGLSRGHSLDSRCSTPPMNVTEPVTELLREQLSLQAELGFEGRASSVPPLGSSCSSESVGPARPSRPPGPSVHDCPSPQRLDVYRTSISLTPTLPPRQQTPGPPQRADSVPICPSPEDGGGAGAVREGGAVENPQLQQLIKEIKRSITEEIRQEIVSDLLAAVLPRRSPAATQEHTL</sequence>
<dbReference type="InterPro" id="IPR029326">
    <property type="entry name" value="SSFA2_C"/>
</dbReference>
<feature type="region of interest" description="Disordered" evidence="3">
    <location>
        <begin position="627"/>
        <end position="688"/>
    </location>
</feature>
<feature type="compositionally biased region" description="Polar residues" evidence="3">
    <location>
        <begin position="366"/>
        <end position="376"/>
    </location>
</feature>
<name>A0A9D3S2T6_ANGAN</name>
<feature type="compositionally biased region" description="Acidic residues" evidence="3">
    <location>
        <begin position="771"/>
        <end position="780"/>
    </location>
</feature>
<feature type="region of interest" description="Disordered" evidence="3">
    <location>
        <begin position="741"/>
        <end position="782"/>
    </location>
</feature>
<accession>A0A9D3S2T6</accession>
<feature type="compositionally biased region" description="Polar residues" evidence="3">
    <location>
        <begin position="473"/>
        <end position="491"/>
    </location>
</feature>
<evidence type="ECO:0000256" key="3">
    <source>
        <dbReference type="SAM" id="MobiDB-lite"/>
    </source>
</evidence>
<feature type="region of interest" description="Disordered" evidence="3">
    <location>
        <begin position="947"/>
        <end position="984"/>
    </location>
</feature>
<dbReference type="Pfam" id="PF14722">
    <property type="entry name" value="KRAP_IP3R_bind"/>
    <property type="match status" value="1"/>
</dbReference>
<proteinExistence type="predicted"/>
<evidence type="ECO:0000313" key="5">
    <source>
        <dbReference type="EMBL" id="KAG5852583.1"/>
    </source>
</evidence>
<feature type="compositionally biased region" description="Polar residues" evidence="3">
    <location>
        <begin position="548"/>
        <end position="562"/>
    </location>
</feature>
<feature type="domain" description="ITPR-interacting" evidence="4">
    <location>
        <begin position="134"/>
        <end position="290"/>
    </location>
</feature>
<dbReference type="Proteomes" id="UP001044222">
    <property type="component" value="Unassembled WGS sequence"/>
</dbReference>
<feature type="compositionally biased region" description="Polar residues" evidence="3">
    <location>
        <begin position="134"/>
        <end position="153"/>
    </location>
</feature>
<dbReference type="GO" id="GO:0005102">
    <property type="term" value="F:signaling receptor binding"/>
    <property type="evidence" value="ECO:0007669"/>
    <property type="project" value="InterPro"/>
</dbReference>
<dbReference type="SMART" id="SM01257">
    <property type="entry name" value="KRAP_IP3R_bind"/>
    <property type="match status" value="1"/>
</dbReference>